<dbReference type="InterPro" id="IPR025419">
    <property type="entry name" value="DUF4142"/>
</dbReference>
<feature type="region of interest" description="Disordered" evidence="1">
    <location>
        <begin position="245"/>
        <end position="289"/>
    </location>
</feature>
<gene>
    <name evidence="3" type="ORF">CAL12_23030</name>
</gene>
<dbReference type="Pfam" id="PF13628">
    <property type="entry name" value="DUF4142"/>
    <property type="match status" value="1"/>
</dbReference>
<dbReference type="PANTHER" id="PTHR38593:SF1">
    <property type="entry name" value="BLR2558 PROTEIN"/>
    <property type="match status" value="1"/>
</dbReference>
<feature type="compositionally biased region" description="Low complexity" evidence="1">
    <location>
        <begin position="246"/>
        <end position="272"/>
    </location>
</feature>
<dbReference type="PANTHER" id="PTHR38593">
    <property type="entry name" value="BLR2558 PROTEIN"/>
    <property type="match status" value="1"/>
</dbReference>
<dbReference type="InterPro" id="IPR012347">
    <property type="entry name" value="Ferritin-like"/>
</dbReference>
<feature type="domain" description="DUF4142" evidence="2">
    <location>
        <begin position="105"/>
        <end position="237"/>
    </location>
</feature>
<accession>A0A1W6YUC6</accession>
<name>A0A1W6YUC6_9BORD</name>
<keyword evidence="4" id="KW-1185">Reference proteome</keyword>
<dbReference type="KEGG" id="bgv:CAL12_23030"/>
<evidence type="ECO:0000259" key="2">
    <source>
        <dbReference type="Pfam" id="PF13628"/>
    </source>
</evidence>
<evidence type="ECO:0000256" key="1">
    <source>
        <dbReference type="SAM" id="MobiDB-lite"/>
    </source>
</evidence>
<reference evidence="3 4" key="1">
    <citation type="submission" date="2017-05" db="EMBL/GenBank/DDBJ databases">
        <title>Complete and WGS of Bordetella genogroups.</title>
        <authorList>
            <person name="Spilker T."/>
            <person name="LiPuma J."/>
        </authorList>
    </citation>
    <scope>NUCLEOTIDE SEQUENCE [LARGE SCALE GENOMIC DNA]</scope>
    <source>
        <strain evidence="3 4">AU19157</strain>
    </source>
</reference>
<evidence type="ECO:0000313" key="3">
    <source>
        <dbReference type="EMBL" id="ARP84700.1"/>
    </source>
</evidence>
<sequence>MKRACAGCSPAPSFVRGRHCWDRSRRRSAWCPAFFPPFPAPGAVWAHSQRCLGNRPMDGHTGCAPVPAGHASKEIAMKHWVRIIGVSLLWVTGPCLAQAQEVDRADAAFMERAAQAGSFEIAASQLAQRKAEHDEVKRYARTMLDEHADMAGQLKALAAARKVSLPGAISSSQTHVMEALDAKNGTDFDLAYADDVAIAAHQAAVALFVDAAEHGKDPEVKAFAQQMLPNLKAHLDAGLALRKSLAASGKASPEESAPAASSGAPGAVSPASREAPPTLLPGDKGAPKP</sequence>
<dbReference type="Gene3D" id="1.20.1260.10">
    <property type="match status" value="1"/>
</dbReference>
<protein>
    <recommendedName>
        <fullName evidence="2">DUF4142 domain-containing protein</fullName>
    </recommendedName>
</protein>
<proteinExistence type="predicted"/>
<evidence type="ECO:0000313" key="4">
    <source>
        <dbReference type="Proteomes" id="UP000194151"/>
    </source>
</evidence>
<organism evidence="3 4">
    <name type="scientific">Bordetella genomosp. 8</name>
    <dbReference type="NCBI Taxonomy" id="1416806"/>
    <lineage>
        <taxon>Bacteria</taxon>
        <taxon>Pseudomonadati</taxon>
        <taxon>Pseudomonadota</taxon>
        <taxon>Betaproteobacteria</taxon>
        <taxon>Burkholderiales</taxon>
        <taxon>Alcaligenaceae</taxon>
        <taxon>Bordetella</taxon>
    </lineage>
</organism>
<dbReference type="EMBL" id="CP021108">
    <property type="protein sequence ID" value="ARP84700.1"/>
    <property type="molecule type" value="Genomic_DNA"/>
</dbReference>
<dbReference type="AlphaFoldDB" id="A0A1W6YUC6"/>
<dbReference type="Proteomes" id="UP000194151">
    <property type="component" value="Chromosome"/>
</dbReference>
<dbReference type="STRING" id="1416806.CAL12_23030"/>